<dbReference type="InterPro" id="IPR036291">
    <property type="entry name" value="NAD(P)-bd_dom_sf"/>
</dbReference>
<dbReference type="Proteomes" id="UP000599074">
    <property type="component" value="Unassembled WGS sequence"/>
</dbReference>
<dbReference type="RefSeq" id="WP_168112959.1">
    <property type="nucleotide sequence ID" value="NZ_BOON01000003.1"/>
</dbReference>
<name>A0A8J3T5A3_9ACTN</name>
<evidence type="ECO:0000256" key="2">
    <source>
        <dbReference type="ARBA" id="ARBA00006484"/>
    </source>
</evidence>
<dbReference type="PRINTS" id="PR00081">
    <property type="entry name" value="GDHRDH"/>
</dbReference>
<dbReference type="Pfam" id="PF00106">
    <property type="entry name" value="adh_short"/>
    <property type="match status" value="1"/>
</dbReference>
<dbReference type="InterPro" id="IPR051721">
    <property type="entry name" value="Biopterin_syn/organic_redct"/>
</dbReference>
<dbReference type="PROSITE" id="PS00061">
    <property type="entry name" value="ADH_SHORT"/>
    <property type="match status" value="1"/>
</dbReference>
<evidence type="ECO:0000313" key="7">
    <source>
        <dbReference type="Proteomes" id="UP000599074"/>
    </source>
</evidence>
<accession>A0A8J3T5A3</accession>
<dbReference type="GO" id="GO:0004757">
    <property type="term" value="F:sepiapterin reductase (NADP+) activity"/>
    <property type="evidence" value="ECO:0007669"/>
    <property type="project" value="TreeGrafter"/>
</dbReference>
<dbReference type="PANTHER" id="PTHR44085:SF2">
    <property type="entry name" value="SEPIAPTERIN REDUCTASE"/>
    <property type="match status" value="1"/>
</dbReference>
<comment type="caution">
    <text evidence="6">The sequence shown here is derived from an EMBL/GenBank/DDBJ whole genome shotgun (WGS) entry which is preliminary data.</text>
</comment>
<dbReference type="AlphaFoldDB" id="A0A8J3T5A3"/>
<evidence type="ECO:0000256" key="4">
    <source>
        <dbReference type="ARBA" id="ARBA00022857"/>
    </source>
</evidence>
<sequence length="231" mass="24922">MRSVVITGISRGLGAALFAELAGHGDRILGIGRRFADEQVALAVTHANRIRLYEAELADPTTLPTDDTLRDFLAGGDESVLIHNAGMVEPIGRIGELPDAAIVTAAGVNLTAPMLLTDAFMNARPEATTTRVLYVSSGAAHRVIEGWSVYSATKRGAEMFFDALAVEHPEAYVVNINPGVMDTGMQAAIRAAEFPDRDRFTGLHERGELPEPVDVARRIIAEHVDRPITRE</sequence>
<dbReference type="PANTHER" id="PTHR44085">
    <property type="entry name" value="SEPIAPTERIN REDUCTASE"/>
    <property type="match status" value="1"/>
</dbReference>
<dbReference type="InterPro" id="IPR020904">
    <property type="entry name" value="Sc_DH/Rdtase_CS"/>
</dbReference>
<evidence type="ECO:0000256" key="1">
    <source>
        <dbReference type="ARBA" id="ARBA00004496"/>
    </source>
</evidence>
<proteinExistence type="inferred from homology"/>
<keyword evidence="4" id="KW-0521">NADP</keyword>
<dbReference type="Gene3D" id="3.40.50.720">
    <property type="entry name" value="NAD(P)-binding Rossmann-like Domain"/>
    <property type="match status" value="1"/>
</dbReference>
<dbReference type="GO" id="GO:0006729">
    <property type="term" value="P:tetrahydrobiopterin biosynthetic process"/>
    <property type="evidence" value="ECO:0007669"/>
    <property type="project" value="TreeGrafter"/>
</dbReference>
<comment type="similarity">
    <text evidence="2">Belongs to the short-chain dehydrogenases/reductases (SDR) family.</text>
</comment>
<keyword evidence="3" id="KW-0963">Cytoplasm</keyword>
<protein>
    <submittedName>
        <fullName evidence="6">Short-chain dehydrogenase</fullName>
    </submittedName>
</protein>
<evidence type="ECO:0000313" key="6">
    <source>
        <dbReference type="EMBL" id="GII20785.1"/>
    </source>
</evidence>
<keyword evidence="7" id="KW-1185">Reference proteome</keyword>
<dbReference type="GO" id="GO:0005737">
    <property type="term" value="C:cytoplasm"/>
    <property type="evidence" value="ECO:0007669"/>
    <property type="project" value="UniProtKB-SubCell"/>
</dbReference>
<evidence type="ECO:0000256" key="3">
    <source>
        <dbReference type="ARBA" id="ARBA00022490"/>
    </source>
</evidence>
<dbReference type="InterPro" id="IPR002347">
    <property type="entry name" value="SDR_fam"/>
</dbReference>
<evidence type="ECO:0000256" key="5">
    <source>
        <dbReference type="ARBA" id="ARBA00023002"/>
    </source>
</evidence>
<dbReference type="EMBL" id="BOON01000003">
    <property type="protein sequence ID" value="GII20785.1"/>
    <property type="molecule type" value="Genomic_DNA"/>
</dbReference>
<keyword evidence="5" id="KW-0560">Oxidoreductase</keyword>
<organism evidence="6 7">
    <name type="scientific">Planosporangium mesophilum</name>
    <dbReference type="NCBI Taxonomy" id="689768"/>
    <lineage>
        <taxon>Bacteria</taxon>
        <taxon>Bacillati</taxon>
        <taxon>Actinomycetota</taxon>
        <taxon>Actinomycetes</taxon>
        <taxon>Micromonosporales</taxon>
        <taxon>Micromonosporaceae</taxon>
        <taxon>Planosporangium</taxon>
    </lineage>
</organism>
<gene>
    <name evidence="6" type="ORF">Pme01_03820</name>
</gene>
<comment type="subcellular location">
    <subcellularLocation>
        <location evidence="1">Cytoplasm</location>
    </subcellularLocation>
</comment>
<dbReference type="SUPFAM" id="SSF51735">
    <property type="entry name" value="NAD(P)-binding Rossmann-fold domains"/>
    <property type="match status" value="1"/>
</dbReference>
<reference evidence="6" key="1">
    <citation type="submission" date="2021-01" db="EMBL/GenBank/DDBJ databases">
        <title>Whole genome shotgun sequence of Planosporangium mesophilum NBRC 109066.</title>
        <authorList>
            <person name="Komaki H."/>
            <person name="Tamura T."/>
        </authorList>
    </citation>
    <scope>NUCLEOTIDE SEQUENCE</scope>
    <source>
        <strain evidence="6">NBRC 109066</strain>
    </source>
</reference>